<dbReference type="Proteomes" id="UP000254707">
    <property type="component" value="Unassembled WGS sequence"/>
</dbReference>
<protein>
    <submittedName>
        <fullName evidence="1">HAD superfamily hydrolase</fullName>
        <ecNumber evidence="1">3.-.-.-</ecNumber>
    </submittedName>
</protein>
<dbReference type="GO" id="GO:0000287">
    <property type="term" value="F:magnesium ion binding"/>
    <property type="evidence" value="ECO:0007669"/>
    <property type="project" value="TreeGrafter"/>
</dbReference>
<reference evidence="1 2" key="1">
    <citation type="submission" date="2018-06" db="EMBL/GenBank/DDBJ databases">
        <authorList>
            <consortium name="Pathogen Informatics"/>
            <person name="Doyle S."/>
        </authorList>
    </citation>
    <scope>NUCLEOTIDE SEQUENCE [LARGE SCALE GENOMIC DNA]</scope>
    <source>
        <strain evidence="1 2">NCTC7688</strain>
    </source>
</reference>
<dbReference type="InterPro" id="IPR023214">
    <property type="entry name" value="HAD_sf"/>
</dbReference>
<dbReference type="CDD" id="cd07516">
    <property type="entry name" value="HAD_Pase"/>
    <property type="match status" value="1"/>
</dbReference>
<dbReference type="Pfam" id="PF08282">
    <property type="entry name" value="Hydrolase_3"/>
    <property type="match status" value="1"/>
</dbReference>
<sequence length="267" mass="29745">MGKYKMVVMDMDDTLMNNENQMSPETESYLLDIQKQGYKVVLASGRPTEGMLPTAKKLKLDTYQSYVISYNGGKTVNVNTETVEKSRTVTKENFDLIVDYCRKNNLFILTYEDGHIVYEGEHEYMNIESELTGLPMEHVNDLKDFIQDDVPKVMGVDYVSTISKLNTDLAGHFNEDIDVTTSKPYFLEFMAQGVSKGNAVTDLSKKLDIALSEVVAFGDSSNDISMLQVVGHAVAMGNANDQVKAVANEITLSNSDNGIPHTLRQIL</sequence>
<evidence type="ECO:0000313" key="2">
    <source>
        <dbReference type="Proteomes" id="UP000254707"/>
    </source>
</evidence>
<name>A0A380HLH2_STASA</name>
<dbReference type="PANTHER" id="PTHR10000:SF8">
    <property type="entry name" value="HAD SUPERFAMILY HYDROLASE-LIKE, TYPE 3"/>
    <property type="match status" value="1"/>
</dbReference>
<dbReference type="SFLD" id="SFLDS00003">
    <property type="entry name" value="Haloacid_Dehalogenase"/>
    <property type="match status" value="1"/>
</dbReference>
<dbReference type="SFLD" id="SFLDG01140">
    <property type="entry name" value="C2.B:_Phosphomannomutase_and_P"/>
    <property type="match status" value="1"/>
</dbReference>
<keyword evidence="1" id="KW-0378">Hydrolase</keyword>
<dbReference type="SFLD" id="SFLDG01144">
    <property type="entry name" value="C2.B.4:_PGP_Like"/>
    <property type="match status" value="1"/>
</dbReference>
<dbReference type="EMBL" id="UHED01000001">
    <property type="protein sequence ID" value="SUM83143.1"/>
    <property type="molecule type" value="Genomic_DNA"/>
</dbReference>
<dbReference type="GO" id="GO:0016791">
    <property type="term" value="F:phosphatase activity"/>
    <property type="evidence" value="ECO:0007669"/>
    <property type="project" value="TreeGrafter"/>
</dbReference>
<gene>
    <name evidence="1" type="ORF">NCTC7688_01716</name>
</gene>
<dbReference type="SUPFAM" id="SSF56784">
    <property type="entry name" value="HAD-like"/>
    <property type="match status" value="1"/>
</dbReference>
<dbReference type="RefSeq" id="WP_002483394.1">
    <property type="nucleotide sequence ID" value="NZ_CP054438.1"/>
</dbReference>
<evidence type="ECO:0000313" key="1">
    <source>
        <dbReference type="EMBL" id="SUM83143.1"/>
    </source>
</evidence>
<accession>A0A380HLH2</accession>
<dbReference type="InterPro" id="IPR006379">
    <property type="entry name" value="HAD-SF_hydro_IIB"/>
</dbReference>
<proteinExistence type="predicted"/>
<dbReference type="InterPro" id="IPR000150">
    <property type="entry name" value="Cof"/>
</dbReference>
<dbReference type="NCBIfam" id="TIGR00099">
    <property type="entry name" value="Cof-subfamily"/>
    <property type="match status" value="1"/>
</dbReference>
<dbReference type="PANTHER" id="PTHR10000">
    <property type="entry name" value="PHOSPHOSERINE PHOSPHATASE"/>
    <property type="match status" value="1"/>
</dbReference>
<dbReference type="GO" id="GO:0005829">
    <property type="term" value="C:cytosol"/>
    <property type="evidence" value="ECO:0007669"/>
    <property type="project" value="TreeGrafter"/>
</dbReference>
<dbReference type="NCBIfam" id="TIGR01484">
    <property type="entry name" value="HAD-SF-IIB"/>
    <property type="match status" value="1"/>
</dbReference>
<dbReference type="EC" id="3.-.-.-" evidence="1"/>
<dbReference type="InterPro" id="IPR036412">
    <property type="entry name" value="HAD-like_sf"/>
</dbReference>
<organism evidence="1 2">
    <name type="scientific">Staphylococcus saprophyticus</name>
    <dbReference type="NCBI Taxonomy" id="29385"/>
    <lineage>
        <taxon>Bacteria</taxon>
        <taxon>Bacillati</taxon>
        <taxon>Bacillota</taxon>
        <taxon>Bacilli</taxon>
        <taxon>Bacillales</taxon>
        <taxon>Staphylococcaceae</taxon>
        <taxon>Staphylococcus</taxon>
    </lineage>
</organism>
<dbReference type="Gene3D" id="3.40.50.1000">
    <property type="entry name" value="HAD superfamily/HAD-like"/>
    <property type="match status" value="1"/>
</dbReference>
<dbReference type="AlphaFoldDB" id="A0A380HLH2"/>
<dbReference type="Gene3D" id="3.30.1240.10">
    <property type="match status" value="1"/>
</dbReference>